<reference evidence="1 2" key="1">
    <citation type="submission" date="2024-02" db="EMBL/GenBank/DDBJ databases">
        <title>Roseovarius strain W115 nov., isolated from a marine algae.</title>
        <authorList>
            <person name="Lee M.W."/>
            <person name="Lee J.K."/>
            <person name="Kim J.M."/>
            <person name="Choi D.G."/>
            <person name="Baek J.H."/>
            <person name="Bayburt H."/>
            <person name="Jung J.J."/>
            <person name="Han D.M."/>
            <person name="Jeon C.O."/>
        </authorList>
    </citation>
    <scope>NUCLEOTIDE SEQUENCE [LARGE SCALE GENOMIC DNA]</scope>
    <source>
        <strain evidence="1 2">W115</strain>
    </source>
</reference>
<sequence length="210" mass="22750">MSVHLVHTARVHCATFDRLRDLIAPGVEVSHHVHESWLDRARRAEDNSLKVEIADYLSQLHGPVLCTCTTIGPMAEAAGALRIDWPMMQAAAQTKGSVLLVYCLESTREPSRVLLQRALDDVGSEHSVIDLPLLHLWPLFEAGKADEFSTAIAKGIRQTLNIQQGVKTVILAQASMAAAADRLEDVEIPVLSSPRLALEVLLGLGGVKAG</sequence>
<keyword evidence="2" id="KW-1185">Reference proteome</keyword>
<organism evidence="1 2">
    <name type="scientific">Roseovarius rhodophyticola</name>
    <dbReference type="NCBI Taxonomy" id="3080827"/>
    <lineage>
        <taxon>Bacteria</taxon>
        <taxon>Pseudomonadati</taxon>
        <taxon>Pseudomonadota</taxon>
        <taxon>Alphaproteobacteria</taxon>
        <taxon>Rhodobacterales</taxon>
        <taxon>Roseobacteraceae</taxon>
        <taxon>Roseovarius</taxon>
    </lineage>
</organism>
<accession>A0ABZ2TJQ5</accession>
<gene>
    <name evidence="1" type="ORF">RZS32_008975</name>
</gene>
<protein>
    <recommendedName>
        <fullName evidence="3">Asp/Glu racemase</fullName>
    </recommendedName>
</protein>
<evidence type="ECO:0000313" key="2">
    <source>
        <dbReference type="Proteomes" id="UP001281305"/>
    </source>
</evidence>
<evidence type="ECO:0000313" key="1">
    <source>
        <dbReference type="EMBL" id="WYK19952.1"/>
    </source>
</evidence>
<proteinExistence type="predicted"/>
<dbReference type="EMBL" id="CP146606">
    <property type="protein sequence ID" value="WYK19952.1"/>
    <property type="molecule type" value="Genomic_DNA"/>
</dbReference>
<evidence type="ECO:0008006" key="3">
    <source>
        <dbReference type="Google" id="ProtNLM"/>
    </source>
</evidence>
<dbReference type="Proteomes" id="UP001281305">
    <property type="component" value="Chromosome"/>
</dbReference>
<name>A0ABZ2TJQ5_9RHOB</name>
<dbReference type="RefSeq" id="WP_317056648.1">
    <property type="nucleotide sequence ID" value="NZ_CP146606.1"/>
</dbReference>